<proteinExistence type="inferred from homology"/>
<dbReference type="InterPro" id="IPR029055">
    <property type="entry name" value="Ntn_hydrolases_N"/>
</dbReference>
<name>A0AAD9JD50_9ANNE</name>
<dbReference type="AlphaFoldDB" id="A0AAD9JD50"/>
<dbReference type="SUPFAM" id="SSF56235">
    <property type="entry name" value="N-terminal nucleophile aminohydrolases (Ntn hydrolases)"/>
    <property type="match status" value="1"/>
</dbReference>
<evidence type="ECO:0000256" key="1">
    <source>
        <dbReference type="ARBA" id="ARBA00010872"/>
    </source>
</evidence>
<evidence type="ECO:0000313" key="2">
    <source>
        <dbReference type="EMBL" id="KAK2150689.1"/>
    </source>
</evidence>
<accession>A0AAD9JD50</accession>
<comment type="caution">
    <text evidence="2">The sequence shown here is derived from an EMBL/GenBank/DDBJ whole genome shotgun (WGS) entry which is preliminary data.</text>
</comment>
<dbReference type="Proteomes" id="UP001208570">
    <property type="component" value="Unassembled WGS sequence"/>
</dbReference>
<reference evidence="2" key="1">
    <citation type="journal article" date="2023" name="Mol. Biol. Evol.">
        <title>Third-Generation Sequencing Reveals the Adaptive Role of the Epigenome in Three Deep-Sea Polychaetes.</title>
        <authorList>
            <person name="Perez M."/>
            <person name="Aroh O."/>
            <person name="Sun Y."/>
            <person name="Lan Y."/>
            <person name="Juniper S.K."/>
            <person name="Young C.R."/>
            <person name="Angers B."/>
            <person name="Qian P.Y."/>
        </authorList>
    </citation>
    <scope>NUCLEOTIDE SEQUENCE</scope>
    <source>
        <strain evidence="2">P08H-3</strain>
    </source>
</reference>
<protein>
    <submittedName>
        <fullName evidence="2">Uncharacterized protein</fullName>
    </submittedName>
</protein>
<dbReference type="InterPro" id="IPR000246">
    <property type="entry name" value="Peptidase_T2"/>
</dbReference>
<comment type="similarity">
    <text evidence="1">Belongs to the Ntn-hydrolase family.</text>
</comment>
<gene>
    <name evidence="2" type="ORF">LSH36_395g02082</name>
</gene>
<evidence type="ECO:0000313" key="3">
    <source>
        <dbReference type="Proteomes" id="UP001208570"/>
    </source>
</evidence>
<sequence>MCMKLNVLNTLSLYAKDAGDVVSLCQVSKGWINTTDCRTLPPGVWGDADHFCREIAAREGSSLGLEADEACDETSFIFTQMLDMGRIRGILVQGGAGSYAALFDSPEHSAAKLDAVKKAAKAGYKVLQHRGTAVDAVQAAVAYMEDNPLFNAEVKSMPSQTQSVALKENGDAIHKEIDKE</sequence>
<dbReference type="EMBL" id="JAODUP010000395">
    <property type="protein sequence ID" value="KAK2150689.1"/>
    <property type="molecule type" value="Genomic_DNA"/>
</dbReference>
<dbReference type="GO" id="GO:0016787">
    <property type="term" value="F:hydrolase activity"/>
    <property type="evidence" value="ECO:0007669"/>
    <property type="project" value="InterPro"/>
</dbReference>
<organism evidence="2 3">
    <name type="scientific">Paralvinella palmiformis</name>
    <dbReference type="NCBI Taxonomy" id="53620"/>
    <lineage>
        <taxon>Eukaryota</taxon>
        <taxon>Metazoa</taxon>
        <taxon>Spiralia</taxon>
        <taxon>Lophotrochozoa</taxon>
        <taxon>Annelida</taxon>
        <taxon>Polychaeta</taxon>
        <taxon>Sedentaria</taxon>
        <taxon>Canalipalpata</taxon>
        <taxon>Terebellida</taxon>
        <taxon>Terebelliformia</taxon>
        <taxon>Alvinellidae</taxon>
        <taxon>Paralvinella</taxon>
    </lineage>
</organism>
<keyword evidence="3" id="KW-1185">Reference proteome</keyword>
<dbReference type="Pfam" id="PF01112">
    <property type="entry name" value="Asparaginase_2"/>
    <property type="match status" value="1"/>
</dbReference>